<proteinExistence type="predicted"/>
<organism evidence="1">
    <name type="scientific">freshwater metagenome</name>
    <dbReference type="NCBI Taxonomy" id="449393"/>
    <lineage>
        <taxon>unclassified sequences</taxon>
        <taxon>metagenomes</taxon>
        <taxon>ecological metagenomes</taxon>
    </lineage>
</organism>
<name>A0A6J6KYA0_9ZZZZ</name>
<accession>A0A6J6KYA0</accession>
<evidence type="ECO:0000313" key="1">
    <source>
        <dbReference type="EMBL" id="CAB4654777.1"/>
    </source>
</evidence>
<dbReference type="EMBL" id="CAEZWJ010000021">
    <property type="protein sequence ID" value="CAB4654777.1"/>
    <property type="molecule type" value="Genomic_DNA"/>
</dbReference>
<protein>
    <submittedName>
        <fullName evidence="1">Unannotated protein</fullName>
    </submittedName>
</protein>
<dbReference type="SUPFAM" id="SSF143011">
    <property type="entry name" value="RelE-like"/>
    <property type="match status" value="1"/>
</dbReference>
<dbReference type="InterPro" id="IPR035093">
    <property type="entry name" value="RelE/ParE_toxin_dom_sf"/>
</dbReference>
<gene>
    <name evidence="1" type="ORF">UFOPK2214_00831</name>
</gene>
<reference evidence="1" key="1">
    <citation type="submission" date="2020-05" db="EMBL/GenBank/DDBJ databases">
        <authorList>
            <person name="Chiriac C."/>
            <person name="Salcher M."/>
            <person name="Ghai R."/>
            <person name="Kavagutti S V."/>
        </authorList>
    </citation>
    <scope>NUCLEOTIDE SEQUENCE</scope>
</reference>
<dbReference type="Gene3D" id="3.30.2310.20">
    <property type="entry name" value="RelE-like"/>
    <property type="match status" value="1"/>
</dbReference>
<dbReference type="AlphaFoldDB" id="A0A6J6KYA0"/>
<sequence length="127" mass="14558">MNNVYLTAAAFDDLQLIHRKDPRISRLVLKKIIQISRGPRMGEALHGELVGFRKAVVGDNHWRIVWRVTTDSLGHEIVEIAEIWAIGARSNAQVYQEMRKRLASVADNPDLLPLSQLVELFEKKFRT</sequence>